<accession>A0AAV3QS05</accession>
<dbReference type="PANTHER" id="PTHR31672">
    <property type="entry name" value="BNACNNG10540D PROTEIN"/>
    <property type="match status" value="1"/>
</dbReference>
<reference evidence="2 3" key="1">
    <citation type="submission" date="2024-01" db="EMBL/GenBank/DDBJ databases">
        <title>The complete chloroplast genome sequence of Lithospermum erythrorhizon: insights into the phylogenetic relationship among Boraginaceae species and the maternal lineages of purple gromwells.</title>
        <authorList>
            <person name="Okada T."/>
            <person name="Watanabe K."/>
        </authorList>
    </citation>
    <scope>NUCLEOTIDE SEQUENCE [LARGE SCALE GENOMIC DNA]</scope>
</reference>
<evidence type="ECO:0000259" key="1">
    <source>
        <dbReference type="Pfam" id="PF07734"/>
    </source>
</evidence>
<dbReference type="InterPro" id="IPR050796">
    <property type="entry name" value="SCF_F-box_component"/>
</dbReference>
<proteinExistence type="predicted"/>
<dbReference type="InterPro" id="IPR006527">
    <property type="entry name" value="F-box-assoc_dom_typ1"/>
</dbReference>
<organism evidence="2 3">
    <name type="scientific">Lithospermum erythrorhizon</name>
    <name type="common">Purple gromwell</name>
    <name type="synonym">Lithospermum officinale var. erythrorhizon</name>
    <dbReference type="NCBI Taxonomy" id="34254"/>
    <lineage>
        <taxon>Eukaryota</taxon>
        <taxon>Viridiplantae</taxon>
        <taxon>Streptophyta</taxon>
        <taxon>Embryophyta</taxon>
        <taxon>Tracheophyta</taxon>
        <taxon>Spermatophyta</taxon>
        <taxon>Magnoliopsida</taxon>
        <taxon>eudicotyledons</taxon>
        <taxon>Gunneridae</taxon>
        <taxon>Pentapetalae</taxon>
        <taxon>asterids</taxon>
        <taxon>lamiids</taxon>
        <taxon>Boraginales</taxon>
        <taxon>Boraginaceae</taxon>
        <taxon>Boraginoideae</taxon>
        <taxon>Lithospermeae</taxon>
        <taxon>Lithospermum</taxon>
    </lineage>
</organism>
<dbReference type="InterPro" id="IPR017451">
    <property type="entry name" value="F-box-assoc_interact_dom"/>
</dbReference>
<comment type="caution">
    <text evidence="2">The sequence shown here is derived from an EMBL/GenBank/DDBJ whole genome shotgun (WGS) entry which is preliminary data.</text>
</comment>
<evidence type="ECO:0000313" key="2">
    <source>
        <dbReference type="EMBL" id="GAA0166814.1"/>
    </source>
</evidence>
<feature type="domain" description="F-box associated beta-propeller type 1" evidence="1">
    <location>
        <begin position="4"/>
        <end position="128"/>
    </location>
</feature>
<dbReference type="Proteomes" id="UP001454036">
    <property type="component" value="Unassembled WGS sequence"/>
</dbReference>
<dbReference type="AlphaFoldDB" id="A0AAV3QS05"/>
<gene>
    <name evidence="2" type="ORF">LIER_21884</name>
</gene>
<dbReference type="NCBIfam" id="TIGR01640">
    <property type="entry name" value="F_box_assoc_1"/>
    <property type="match status" value="1"/>
</dbReference>
<protein>
    <recommendedName>
        <fullName evidence="1">F-box associated beta-propeller type 1 domain-containing protein</fullName>
    </recommendedName>
</protein>
<keyword evidence="3" id="KW-1185">Reference proteome</keyword>
<sequence>MIFNGLLCSSDDEQLLTLWNPSIRSSLLLPKSDVESMTNERYAFGIFVDHITNDYKILRIVDFKLVGAKIEIFRLSTGSWEVLNCQTPFEFLDHRQLDLKGVSYWVGVNFNANLILVSFNGHEELFGSAKIHVPDVIDNRYSIECLLRLFLFNESLVFIHSIDIEDDDSSVA</sequence>
<evidence type="ECO:0000313" key="3">
    <source>
        <dbReference type="Proteomes" id="UP001454036"/>
    </source>
</evidence>
<dbReference type="Pfam" id="PF07734">
    <property type="entry name" value="FBA_1"/>
    <property type="match status" value="1"/>
</dbReference>
<dbReference type="PANTHER" id="PTHR31672:SF13">
    <property type="entry name" value="F-BOX PROTEIN CPR30-LIKE"/>
    <property type="match status" value="1"/>
</dbReference>
<dbReference type="EMBL" id="BAABME010005865">
    <property type="protein sequence ID" value="GAA0166814.1"/>
    <property type="molecule type" value="Genomic_DNA"/>
</dbReference>
<name>A0AAV3QS05_LITER</name>